<comment type="caution">
    <text evidence="1">The sequence shown here is derived from an EMBL/GenBank/DDBJ whole genome shotgun (WGS) entry which is preliminary data.</text>
</comment>
<sequence length="682" mass="75829">MGGCQVAHWVRTGEFVPKADGDKSSEAPTKTTEDKFDFAYNYGVEEVGSDLSSLPGELIGVEGDPLIPTVAAIDRVVREARATWQHFVREAEALPPCSFPRYLNDPYILLQDVPPLPGRLPSAGLLVGQPIWRVSGPGREQAATQGPGPTEDSAFDLHTVSGRREDLVLWYKDAIACRTAAALPSDAQQQQAVRSRGHLILTLGWAYILSVRLLEIQRRPVVYTEDALQPQSATDAARLRRQGRLVLNLTGAGVSAQLVRWLCALLSPQLGWRAKDARMVPPWASRCAAGDVVFAVAANANVQETAPPTSGSASTLLAEFCALYNLDAVDAPNDTVTISPITAAFMAALTLPLYRLYDLQPQFPVPRLRRRKLCKDVGPFTCIKRYVTDLNYFMTLSISPRSVASIVWSVFWQPDIDANLVSPWLAGTLHALRPTLASCDVVKLVQIFAMRRPRVPLWWLGICLLGNQRILAWVTRYLETLEEQEGYGSLATPDITAFAWTGIQHAFSHAPPPHPYKDPSQPVARADLLWHRLNFSLQDAFSIPLAWCPFGHVRKECIELDIWPWLEHGCQRRYVTWVWWIKEKGKAIRSEERGFQADTGRAVQNVPDVLSTRRSTGPKTRTSTVAASENPNPIIKLEPSMEATLRMVSFCMADMRGEQDMSLAVLNGIRSHKWLRGWGGFD</sequence>
<proteinExistence type="predicted"/>
<accession>A0A167QAY6</accession>
<evidence type="ECO:0000313" key="1">
    <source>
        <dbReference type="EMBL" id="OAA57469.1"/>
    </source>
</evidence>
<keyword evidence="2" id="KW-1185">Reference proteome</keyword>
<name>A0A167QAY6_9HYPO</name>
<protein>
    <submittedName>
        <fullName evidence="1">Uncharacterized protein</fullName>
    </submittedName>
</protein>
<organism evidence="1 2">
    <name type="scientific">Niveomyces insectorum RCEF 264</name>
    <dbReference type="NCBI Taxonomy" id="1081102"/>
    <lineage>
        <taxon>Eukaryota</taxon>
        <taxon>Fungi</taxon>
        <taxon>Dikarya</taxon>
        <taxon>Ascomycota</taxon>
        <taxon>Pezizomycotina</taxon>
        <taxon>Sordariomycetes</taxon>
        <taxon>Hypocreomycetidae</taxon>
        <taxon>Hypocreales</taxon>
        <taxon>Cordycipitaceae</taxon>
        <taxon>Niveomyces</taxon>
    </lineage>
</organism>
<reference evidence="1 2" key="1">
    <citation type="journal article" date="2016" name="Genome Biol. Evol.">
        <title>Divergent and convergent evolution of fungal pathogenicity.</title>
        <authorList>
            <person name="Shang Y."/>
            <person name="Xiao G."/>
            <person name="Zheng P."/>
            <person name="Cen K."/>
            <person name="Zhan S."/>
            <person name="Wang C."/>
        </authorList>
    </citation>
    <scope>NUCLEOTIDE SEQUENCE [LARGE SCALE GENOMIC DNA]</scope>
    <source>
        <strain evidence="1 2">RCEF 264</strain>
    </source>
</reference>
<evidence type="ECO:0000313" key="2">
    <source>
        <dbReference type="Proteomes" id="UP000076874"/>
    </source>
</evidence>
<dbReference type="Proteomes" id="UP000076874">
    <property type="component" value="Unassembled WGS sequence"/>
</dbReference>
<dbReference type="AlphaFoldDB" id="A0A167QAY6"/>
<dbReference type="EMBL" id="AZHD01000014">
    <property type="protein sequence ID" value="OAA57469.1"/>
    <property type="molecule type" value="Genomic_DNA"/>
</dbReference>
<gene>
    <name evidence="1" type="ORF">SPI_07128</name>
</gene>
<dbReference type="OrthoDB" id="3549294at2759"/>